<keyword evidence="2 6" id="KW-0813">Transport</keyword>
<protein>
    <submittedName>
        <fullName evidence="8">ABC transporter permease</fullName>
    </submittedName>
</protein>
<organism evidence="8 9">
    <name type="scientific">Kineococcus gynurae</name>
    <dbReference type="NCBI Taxonomy" id="452979"/>
    <lineage>
        <taxon>Bacteria</taxon>
        <taxon>Bacillati</taxon>
        <taxon>Actinomycetota</taxon>
        <taxon>Actinomycetes</taxon>
        <taxon>Kineosporiales</taxon>
        <taxon>Kineosporiaceae</taxon>
        <taxon>Kineococcus</taxon>
    </lineage>
</organism>
<evidence type="ECO:0000313" key="9">
    <source>
        <dbReference type="Proteomes" id="UP001589748"/>
    </source>
</evidence>
<evidence type="ECO:0000256" key="2">
    <source>
        <dbReference type="ARBA" id="ARBA00022448"/>
    </source>
</evidence>
<feature type="transmembrane region" description="Helical" evidence="6">
    <location>
        <begin position="142"/>
        <end position="169"/>
    </location>
</feature>
<keyword evidence="3 6" id="KW-0812">Transmembrane</keyword>
<evidence type="ECO:0000256" key="5">
    <source>
        <dbReference type="ARBA" id="ARBA00023136"/>
    </source>
</evidence>
<dbReference type="SUPFAM" id="SSF161098">
    <property type="entry name" value="MetI-like"/>
    <property type="match status" value="1"/>
</dbReference>
<dbReference type="InterPro" id="IPR051204">
    <property type="entry name" value="ABC_transp_perm/SBD"/>
</dbReference>
<evidence type="ECO:0000256" key="6">
    <source>
        <dbReference type="RuleBase" id="RU363032"/>
    </source>
</evidence>
<evidence type="ECO:0000256" key="1">
    <source>
        <dbReference type="ARBA" id="ARBA00004141"/>
    </source>
</evidence>
<evidence type="ECO:0000256" key="3">
    <source>
        <dbReference type="ARBA" id="ARBA00022692"/>
    </source>
</evidence>
<dbReference type="CDD" id="cd06261">
    <property type="entry name" value="TM_PBP2"/>
    <property type="match status" value="1"/>
</dbReference>
<comment type="subcellular location">
    <subcellularLocation>
        <location evidence="6">Cell membrane</location>
        <topology evidence="6">Multi-pass membrane protein</topology>
    </subcellularLocation>
    <subcellularLocation>
        <location evidence="1">Membrane</location>
        <topology evidence="1">Multi-pass membrane protein</topology>
    </subcellularLocation>
</comment>
<dbReference type="InterPro" id="IPR035906">
    <property type="entry name" value="MetI-like_sf"/>
</dbReference>
<name>A0ABV5LTV7_9ACTN</name>
<gene>
    <name evidence="8" type="ORF">ACFFVI_11020</name>
</gene>
<dbReference type="InterPro" id="IPR000515">
    <property type="entry name" value="MetI-like"/>
</dbReference>
<proteinExistence type="inferred from homology"/>
<keyword evidence="9" id="KW-1185">Reference proteome</keyword>
<keyword evidence="4 6" id="KW-1133">Transmembrane helix</keyword>
<comment type="similarity">
    <text evidence="6">Belongs to the binding-protein-dependent transport system permease family.</text>
</comment>
<dbReference type="PANTHER" id="PTHR30177:SF4">
    <property type="entry name" value="OSMOPROTECTANT IMPORT PERMEASE PROTEIN OSMW"/>
    <property type="match status" value="1"/>
</dbReference>
<feature type="transmembrane region" description="Helical" evidence="6">
    <location>
        <begin position="189"/>
        <end position="210"/>
    </location>
</feature>
<dbReference type="EMBL" id="JBHMDM010000005">
    <property type="protein sequence ID" value="MFB9377503.1"/>
    <property type="molecule type" value="Genomic_DNA"/>
</dbReference>
<reference evidence="8 9" key="1">
    <citation type="submission" date="2024-09" db="EMBL/GenBank/DDBJ databases">
        <authorList>
            <person name="Sun Q."/>
            <person name="Mori K."/>
        </authorList>
    </citation>
    <scope>NUCLEOTIDE SEQUENCE [LARGE SCALE GENOMIC DNA]</scope>
    <source>
        <strain evidence="8 9">TISTR 1856</strain>
    </source>
</reference>
<accession>A0ABV5LTV7</accession>
<keyword evidence="5 6" id="KW-0472">Membrane</keyword>
<feature type="domain" description="ABC transmembrane type-1" evidence="7">
    <location>
        <begin position="28"/>
        <end position="207"/>
    </location>
</feature>
<dbReference type="Pfam" id="PF00528">
    <property type="entry name" value="BPD_transp_1"/>
    <property type="match status" value="1"/>
</dbReference>
<evidence type="ECO:0000313" key="8">
    <source>
        <dbReference type="EMBL" id="MFB9377503.1"/>
    </source>
</evidence>
<dbReference type="Proteomes" id="UP001589748">
    <property type="component" value="Unassembled WGS sequence"/>
</dbReference>
<dbReference type="RefSeq" id="WP_380139353.1">
    <property type="nucleotide sequence ID" value="NZ_JBHLUI010000010.1"/>
</dbReference>
<feature type="transmembrane region" description="Helical" evidence="6">
    <location>
        <begin position="34"/>
        <end position="53"/>
    </location>
</feature>
<evidence type="ECO:0000259" key="7">
    <source>
        <dbReference type="PROSITE" id="PS50928"/>
    </source>
</evidence>
<feature type="transmembrane region" description="Helical" evidence="6">
    <location>
        <begin position="97"/>
        <end position="121"/>
    </location>
</feature>
<comment type="caution">
    <text evidence="8">The sequence shown here is derived from an EMBL/GenBank/DDBJ whole genome shotgun (WGS) entry which is preliminary data.</text>
</comment>
<dbReference type="PANTHER" id="PTHR30177">
    <property type="entry name" value="GLYCINE BETAINE/L-PROLINE TRANSPORT SYSTEM PERMEASE PROTEIN PROW"/>
    <property type="match status" value="1"/>
</dbReference>
<feature type="transmembrane region" description="Helical" evidence="6">
    <location>
        <begin position="62"/>
        <end position="85"/>
    </location>
</feature>
<sequence>MSGNCLARNDWICSDYVTSRSDELLTATTQHLEITVISVLVGLVVAFPLALLVRRTRVLKGALLGATTVLYAIPSLALIPAMVPFTGLSLATVVVPLILYSLVVLLRNILAGLDAVPAAVLDAARGMGYGPGRLLWSVELPLALPAIVAGVRIATVSTVAMATIGSLVGFGGLGNLLLQGQRSFFNAQVLTAAVAVVVLALVLDLLLLAVQRALSPRRRARTAVEVDA</sequence>
<evidence type="ECO:0000256" key="4">
    <source>
        <dbReference type="ARBA" id="ARBA00022989"/>
    </source>
</evidence>
<dbReference type="Gene3D" id="1.10.3720.10">
    <property type="entry name" value="MetI-like"/>
    <property type="match status" value="1"/>
</dbReference>
<dbReference type="PROSITE" id="PS50928">
    <property type="entry name" value="ABC_TM1"/>
    <property type="match status" value="1"/>
</dbReference>